<evidence type="ECO:0000259" key="2">
    <source>
        <dbReference type="Pfam" id="PF01370"/>
    </source>
</evidence>
<dbReference type="PATRIC" id="fig|1872076.5.peg.3387"/>
<organism evidence="3 4">
    <name type="scientific">Candidatus Scalindua rubra</name>
    <dbReference type="NCBI Taxonomy" id="1872076"/>
    <lineage>
        <taxon>Bacteria</taxon>
        <taxon>Pseudomonadati</taxon>
        <taxon>Planctomycetota</taxon>
        <taxon>Candidatus Brocadiia</taxon>
        <taxon>Candidatus Brocadiales</taxon>
        <taxon>Candidatus Scalinduaceae</taxon>
        <taxon>Candidatus Scalindua</taxon>
    </lineage>
</organism>
<comment type="similarity">
    <text evidence="1">Belongs to the NAD(P)-dependent epimerase/dehydratase family.</text>
</comment>
<dbReference type="SUPFAM" id="SSF51735">
    <property type="entry name" value="NAD(P)-binding Rossmann-fold domains"/>
    <property type="match status" value="1"/>
</dbReference>
<proteinExistence type="inferred from homology"/>
<dbReference type="Pfam" id="PF01370">
    <property type="entry name" value="Epimerase"/>
    <property type="match status" value="1"/>
</dbReference>
<dbReference type="EMBL" id="MAYW01000082">
    <property type="protein sequence ID" value="ODS32009.1"/>
    <property type="molecule type" value="Genomic_DNA"/>
</dbReference>
<dbReference type="InterPro" id="IPR036291">
    <property type="entry name" value="NAD(P)-bd_dom_sf"/>
</dbReference>
<evidence type="ECO:0000313" key="3">
    <source>
        <dbReference type="EMBL" id="ODS32009.1"/>
    </source>
</evidence>
<keyword evidence="3" id="KW-0456">Lyase</keyword>
<comment type="caution">
    <text evidence="3">The sequence shown here is derived from an EMBL/GenBank/DDBJ whole genome shotgun (WGS) entry which is preliminary data.</text>
</comment>
<protein>
    <submittedName>
        <fullName evidence="3">dTDP-glucose 4,6-dehydratase</fullName>
        <ecNumber evidence="3">4.2.1.46</ecNumber>
    </submittedName>
</protein>
<dbReference type="GO" id="GO:0008460">
    <property type="term" value="F:dTDP-glucose 4,6-dehydratase activity"/>
    <property type="evidence" value="ECO:0007669"/>
    <property type="project" value="UniProtKB-EC"/>
</dbReference>
<accession>A0A1E3X8V3</accession>
<evidence type="ECO:0000256" key="1">
    <source>
        <dbReference type="ARBA" id="ARBA00007637"/>
    </source>
</evidence>
<feature type="domain" description="NAD-dependent epimerase/dehydratase" evidence="2">
    <location>
        <begin position="4"/>
        <end position="205"/>
    </location>
</feature>
<sequence>MNAIVFGGGGFVGSHVADVLSEKGYNVNIYDIRQSDYLKPSQKMIIGDILEEEKVRESVKGMDVVYNFAGIADIEEATNKPIETVKYNILGNTIVLDAAREANVKRFVYASTIYVYSESGSFYRCSKNACELYLETYQRQYGLDYTVLRYGTLYGSRSNYTNSVYRFIHQSLTEGKISYPGDGNEVREYINVLDAAQGSVEILDDKFRNEYVIFTGHHPMRVNELFIMINEILKKDIKIEYIQPKHNEHYRITPYTFIPKMGKKYVRQCYTDMGQGILLCMQEIHDQLQAFNKGHEK</sequence>
<dbReference type="Gene3D" id="3.40.50.720">
    <property type="entry name" value="NAD(P)-binding Rossmann-like Domain"/>
    <property type="match status" value="1"/>
</dbReference>
<name>A0A1E3X8V3_9BACT</name>
<dbReference type="InterPro" id="IPR001509">
    <property type="entry name" value="Epimerase_deHydtase"/>
</dbReference>
<reference evidence="3 4" key="1">
    <citation type="submission" date="2016-07" db="EMBL/GenBank/DDBJ databases">
        <title>Draft genome of Scalindua rubra, obtained from a brine-seawater interface in the Red Sea, sheds light on salt adaptation in anammox bacteria.</title>
        <authorList>
            <person name="Speth D.R."/>
            <person name="Lagkouvardos I."/>
            <person name="Wang Y."/>
            <person name="Qian P.-Y."/>
            <person name="Dutilh B.E."/>
            <person name="Jetten M.S."/>
        </authorList>
    </citation>
    <scope>NUCLEOTIDE SEQUENCE [LARGE SCALE GENOMIC DNA]</scope>
    <source>
        <strain evidence="3">BSI-1</strain>
    </source>
</reference>
<dbReference type="Proteomes" id="UP000094056">
    <property type="component" value="Unassembled WGS sequence"/>
</dbReference>
<dbReference type="AlphaFoldDB" id="A0A1E3X8V3"/>
<dbReference type="PANTHER" id="PTHR43000">
    <property type="entry name" value="DTDP-D-GLUCOSE 4,6-DEHYDRATASE-RELATED"/>
    <property type="match status" value="1"/>
</dbReference>
<evidence type="ECO:0000313" key="4">
    <source>
        <dbReference type="Proteomes" id="UP000094056"/>
    </source>
</evidence>
<gene>
    <name evidence="3" type="primary">rmlB</name>
    <name evidence="3" type="ORF">SCARUB_02864</name>
</gene>
<dbReference type="EC" id="4.2.1.46" evidence="3"/>